<accession>A0ABW5S2A8</accession>
<gene>
    <name evidence="2" type="primary">dltD</name>
    <name evidence="2" type="ORF">ACFSUE_06530</name>
</gene>
<comment type="pathway">
    <text evidence="1">Cell wall biogenesis; lipoteichoic acid biosynthesis.</text>
</comment>
<dbReference type="InterPro" id="IPR023896">
    <property type="entry name" value="LTA_DltD"/>
</dbReference>
<dbReference type="SUPFAM" id="SSF52266">
    <property type="entry name" value="SGNH hydrolase"/>
    <property type="match status" value="1"/>
</dbReference>
<protein>
    <recommendedName>
        <fullName evidence="1">Protein DltD</fullName>
    </recommendedName>
</protein>
<name>A0ABW5S2A8_9BACL</name>
<dbReference type="PIRSF" id="PIRSF021438">
    <property type="entry name" value="DltD"/>
    <property type="match status" value="1"/>
</dbReference>
<evidence type="ECO:0000256" key="1">
    <source>
        <dbReference type="PIRNR" id="PIRNR021438"/>
    </source>
</evidence>
<keyword evidence="1" id="KW-1003">Cell membrane</keyword>
<reference evidence="3" key="1">
    <citation type="journal article" date="2019" name="Int. J. Syst. Evol. Microbiol.">
        <title>The Global Catalogue of Microorganisms (GCM) 10K type strain sequencing project: providing services to taxonomists for standard genome sequencing and annotation.</title>
        <authorList>
            <consortium name="The Broad Institute Genomics Platform"/>
            <consortium name="The Broad Institute Genome Sequencing Center for Infectious Disease"/>
            <person name="Wu L."/>
            <person name="Ma J."/>
        </authorList>
    </citation>
    <scope>NUCLEOTIDE SEQUENCE [LARGE SCALE GENOMIC DNA]</scope>
    <source>
        <strain evidence="3">TISTR 2466</strain>
    </source>
</reference>
<dbReference type="Pfam" id="PF04914">
    <property type="entry name" value="DltD"/>
    <property type="match status" value="1"/>
</dbReference>
<keyword evidence="1" id="KW-0472">Membrane</keyword>
<evidence type="ECO:0000313" key="3">
    <source>
        <dbReference type="Proteomes" id="UP001597399"/>
    </source>
</evidence>
<comment type="similarity">
    <text evidence="1">Belongs to the DltD family.</text>
</comment>
<dbReference type="PANTHER" id="PTHR40039:SF1">
    <property type="entry name" value="PROTEIN DLTD"/>
    <property type="match status" value="1"/>
</dbReference>
<dbReference type="NCBIfam" id="TIGR04092">
    <property type="entry name" value="LTA_DltD"/>
    <property type="match status" value="1"/>
</dbReference>
<dbReference type="Proteomes" id="UP001597399">
    <property type="component" value="Unassembled WGS sequence"/>
</dbReference>
<comment type="caution">
    <text evidence="2">The sequence shown here is derived from an EMBL/GenBank/DDBJ whole genome shotgun (WGS) entry which is preliminary data.</text>
</comment>
<dbReference type="PANTHER" id="PTHR40039">
    <property type="entry name" value="PROTEIN DLTD"/>
    <property type="match status" value="1"/>
</dbReference>
<dbReference type="RefSeq" id="WP_253058145.1">
    <property type="nucleotide sequence ID" value="NZ_JAMXWM010000002.1"/>
</dbReference>
<dbReference type="InterPro" id="IPR006998">
    <property type="entry name" value="DltD"/>
</dbReference>
<sequence length="395" mass="46344">MTFSRFGPMLLAVLIVSAFVFMPTSIEQAMISDHDVAQAASSLDPDVFQGIFAQQKMLADKKYLPIYGSSELYRLDRYHPSNYFMVKPDGFTPFLVGRGGMYSLVHFLSLSANADQLKNRKLVFILSPEWFTQTGLDHLHFKPNFSKEQAYQFVFSSAISPSLKKKAARRLLHFSFIRKDGNLGRLIQDTADPWRRAPTLRLADQLMGRATYKVLTLHDLLETHRIHPGYKKSQYQPPDPHLRQDSWQQLRQSAKKIAVQETRSNRFHIDTRLYNAFIRHHLRHFKNYRKNENYSVSPEYKDLQLVMDLLKEKHADVLFVSVPFNGKWYDYAGVPRQRRERCYKKIAHEIRKNGFHLADFTRYDSKPFFLQDTMHVGPMGWTYIDRSIQHFYNHG</sequence>
<dbReference type="EMBL" id="JBHUMQ010000015">
    <property type="protein sequence ID" value="MFD2693287.1"/>
    <property type="molecule type" value="Genomic_DNA"/>
</dbReference>
<organism evidence="2 3">
    <name type="scientific">Sporolactobacillus shoreicorticis</name>
    <dbReference type="NCBI Taxonomy" id="1923877"/>
    <lineage>
        <taxon>Bacteria</taxon>
        <taxon>Bacillati</taxon>
        <taxon>Bacillota</taxon>
        <taxon>Bacilli</taxon>
        <taxon>Bacillales</taxon>
        <taxon>Sporolactobacillaceae</taxon>
        <taxon>Sporolactobacillus</taxon>
    </lineage>
</organism>
<evidence type="ECO:0000313" key="2">
    <source>
        <dbReference type="EMBL" id="MFD2693287.1"/>
    </source>
</evidence>
<proteinExistence type="inferred from homology"/>
<keyword evidence="3" id="KW-1185">Reference proteome</keyword>